<evidence type="ECO:0000313" key="1">
    <source>
        <dbReference type="EMBL" id="BDZ57742.1"/>
    </source>
</evidence>
<evidence type="ECO:0000313" key="2">
    <source>
        <dbReference type="Proteomes" id="UP001321421"/>
    </source>
</evidence>
<dbReference type="Pfam" id="PF06262">
    <property type="entry name" value="Zincin_1"/>
    <property type="match status" value="1"/>
</dbReference>
<sequence length="138" mass="15413">MAARALPADKRAGRPKTYSCPVVAMSRAEFEDEAGQALDLIPPELLARLQNIAILVEDDPPVDQPNLLGLYVGVPLPERTDSWAYGSLPDRITLFQRPLERISATREELREQIAVTVVHEIGHYFGIDDDRLHELGWG</sequence>
<accession>A0ABN6YJU2</accession>
<dbReference type="SUPFAM" id="SSF55486">
    <property type="entry name" value="Metalloproteases ('zincins'), catalytic domain"/>
    <property type="match status" value="1"/>
</dbReference>
<dbReference type="Gene3D" id="3.30.2010.20">
    <property type="match status" value="1"/>
</dbReference>
<name>A0ABN6YJU2_9MICO</name>
<gene>
    <name evidence="1" type="ORF">GCM10025872_13990</name>
</gene>
<dbReference type="EMBL" id="AP027735">
    <property type="protein sequence ID" value="BDZ57742.1"/>
    <property type="molecule type" value="Genomic_DNA"/>
</dbReference>
<dbReference type="InterPro" id="IPR038555">
    <property type="entry name" value="Zincin_1_sf"/>
</dbReference>
<organism evidence="1 2">
    <name type="scientific">Barrientosiimonas endolithica</name>
    <dbReference type="NCBI Taxonomy" id="1535208"/>
    <lineage>
        <taxon>Bacteria</taxon>
        <taxon>Bacillati</taxon>
        <taxon>Actinomycetota</taxon>
        <taxon>Actinomycetes</taxon>
        <taxon>Micrococcales</taxon>
        <taxon>Dermacoccaceae</taxon>
        <taxon>Barrientosiimonas</taxon>
    </lineage>
</organism>
<proteinExistence type="predicted"/>
<dbReference type="CDD" id="cd12952">
    <property type="entry name" value="MMP_ACEL2062"/>
    <property type="match status" value="1"/>
</dbReference>
<dbReference type="Proteomes" id="UP001321421">
    <property type="component" value="Chromosome"/>
</dbReference>
<reference evidence="2" key="1">
    <citation type="journal article" date="2019" name="Int. J. Syst. Evol. Microbiol.">
        <title>The Global Catalogue of Microorganisms (GCM) 10K type strain sequencing project: providing services to taxonomists for standard genome sequencing and annotation.</title>
        <authorList>
            <consortium name="The Broad Institute Genomics Platform"/>
            <consortium name="The Broad Institute Genome Sequencing Center for Infectious Disease"/>
            <person name="Wu L."/>
            <person name="Ma J."/>
        </authorList>
    </citation>
    <scope>NUCLEOTIDE SEQUENCE [LARGE SCALE GENOMIC DNA]</scope>
    <source>
        <strain evidence="2">NBRC 110608</strain>
    </source>
</reference>
<evidence type="ECO:0008006" key="3">
    <source>
        <dbReference type="Google" id="ProtNLM"/>
    </source>
</evidence>
<dbReference type="InterPro" id="IPR010428">
    <property type="entry name" value="Zincin_1"/>
</dbReference>
<keyword evidence="2" id="KW-1185">Reference proteome</keyword>
<protein>
    <recommendedName>
        <fullName evidence="3">Metallopeptidase family protein</fullName>
    </recommendedName>
</protein>